<name>X1JE40_9ZZZZ</name>
<gene>
    <name evidence="1" type="ORF">S03H2_64021</name>
</gene>
<dbReference type="EMBL" id="BARU01041536">
    <property type="protein sequence ID" value="GAH76604.1"/>
    <property type="molecule type" value="Genomic_DNA"/>
</dbReference>
<protein>
    <submittedName>
        <fullName evidence="1">Uncharacterized protein</fullName>
    </submittedName>
</protein>
<dbReference type="AlphaFoldDB" id="X1JE40"/>
<evidence type="ECO:0000313" key="1">
    <source>
        <dbReference type="EMBL" id="GAH76604.1"/>
    </source>
</evidence>
<proteinExistence type="predicted"/>
<reference evidence="1" key="1">
    <citation type="journal article" date="2014" name="Front. Microbiol.">
        <title>High frequency of phylogenetically diverse reductive dehalogenase-homologous genes in deep subseafloor sedimentary metagenomes.</title>
        <authorList>
            <person name="Kawai M."/>
            <person name="Futagami T."/>
            <person name="Toyoda A."/>
            <person name="Takaki Y."/>
            <person name="Nishi S."/>
            <person name="Hori S."/>
            <person name="Arai W."/>
            <person name="Tsubouchi T."/>
            <person name="Morono Y."/>
            <person name="Uchiyama I."/>
            <person name="Ito T."/>
            <person name="Fujiyama A."/>
            <person name="Inagaki F."/>
            <person name="Takami H."/>
        </authorList>
    </citation>
    <scope>NUCLEOTIDE SEQUENCE</scope>
    <source>
        <strain evidence="1">Expedition CK06-06</strain>
    </source>
</reference>
<accession>X1JE40</accession>
<feature type="non-terminal residue" evidence="1">
    <location>
        <position position="1"/>
    </location>
</feature>
<organism evidence="1">
    <name type="scientific">marine sediment metagenome</name>
    <dbReference type="NCBI Taxonomy" id="412755"/>
    <lineage>
        <taxon>unclassified sequences</taxon>
        <taxon>metagenomes</taxon>
        <taxon>ecological metagenomes</taxon>
    </lineage>
</organism>
<comment type="caution">
    <text evidence="1">The sequence shown here is derived from an EMBL/GenBank/DDBJ whole genome shotgun (WGS) entry which is preliminary data.</text>
</comment>
<sequence length="29" mass="3231">ELAMSSLSWGDYDNDGDFICHIPFVTLPS</sequence>